<dbReference type="PANTHER" id="PTHR30173">
    <property type="entry name" value="SIGMA 19 FACTOR"/>
    <property type="match status" value="1"/>
</dbReference>
<evidence type="ECO:0000256" key="4">
    <source>
        <dbReference type="ARBA" id="ARBA00023082"/>
    </source>
</evidence>
<dbReference type="NCBIfam" id="NF007214">
    <property type="entry name" value="PRK09636.1"/>
    <property type="match status" value="1"/>
</dbReference>
<evidence type="ECO:0000259" key="7">
    <source>
        <dbReference type="Pfam" id="PF08281"/>
    </source>
</evidence>
<dbReference type="InterPro" id="IPR013325">
    <property type="entry name" value="RNA_pol_sigma_r2"/>
</dbReference>
<keyword evidence="3" id="KW-0805">Transcription regulation</keyword>
<gene>
    <name evidence="8" type="ORF">FYC51_14800</name>
</gene>
<feature type="domain" description="RNA polymerase sigma-70 region 2" evidence="6">
    <location>
        <begin position="10"/>
        <end position="72"/>
    </location>
</feature>
<dbReference type="RefSeq" id="WP_148734570.1">
    <property type="nucleotide sequence ID" value="NZ_VSSB01000002.1"/>
</dbReference>
<dbReference type="Gene3D" id="1.10.1740.10">
    <property type="match status" value="1"/>
</dbReference>
<dbReference type="InterPro" id="IPR013324">
    <property type="entry name" value="RNA_pol_sigma_r3/r4-like"/>
</dbReference>
<dbReference type="Gene3D" id="3.10.450.50">
    <property type="match status" value="1"/>
</dbReference>
<evidence type="ECO:0000313" key="8">
    <source>
        <dbReference type="EMBL" id="TYL50469.1"/>
    </source>
</evidence>
<accession>A0A5S4UXQ0</accession>
<dbReference type="Pfam" id="PF08281">
    <property type="entry name" value="Sigma70_r4_2"/>
    <property type="match status" value="1"/>
</dbReference>
<proteinExistence type="inferred from homology"/>
<evidence type="ECO:0000259" key="6">
    <source>
        <dbReference type="Pfam" id="PF04542"/>
    </source>
</evidence>
<dbReference type="PANTHER" id="PTHR30173:SF36">
    <property type="entry name" value="ECF RNA POLYMERASE SIGMA FACTOR SIGJ"/>
    <property type="match status" value="1"/>
</dbReference>
<keyword evidence="9" id="KW-1185">Reference proteome</keyword>
<dbReference type="SUPFAM" id="SSF88946">
    <property type="entry name" value="Sigma2 domain of RNA polymerase sigma factors"/>
    <property type="match status" value="1"/>
</dbReference>
<keyword evidence="5" id="KW-0804">Transcription</keyword>
<dbReference type="InterPro" id="IPR007627">
    <property type="entry name" value="RNA_pol_sigma70_r2"/>
</dbReference>
<dbReference type="Gene3D" id="1.10.10.10">
    <property type="entry name" value="Winged helix-like DNA-binding domain superfamily/Winged helix DNA-binding domain"/>
    <property type="match status" value="1"/>
</dbReference>
<evidence type="ECO:0000313" key="9">
    <source>
        <dbReference type="Proteomes" id="UP000325243"/>
    </source>
</evidence>
<dbReference type="GO" id="GO:0006352">
    <property type="term" value="P:DNA-templated transcription initiation"/>
    <property type="evidence" value="ECO:0007669"/>
    <property type="project" value="InterPro"/>
</dbReference>
<dbReference type="NCBIfam" id="TIGR02937">
    <property type="entry name" value="sigma70-ECF"/>
    <property type="match status" value="1"/>
</dbReference>
<dbReference type="AlphaFoldDB" id="A0A5S4UXQ0"/>
<dbReference type="SUPFAM" id="SSF88659">
    <property type="entry name" value="Sigma3 and sigma4 domains of RNA polymerase sigma factors"/>
    <property type="match status" value="1"/>
</dbReference>
<dbReference type="SUPFAM" id="SSF54427">
    <property type="entry name" value="NTF2-like"/>
    <property type="match status" value="1"/>
</dbReference>
<protein>
    <submittedName>
        <fullName evidence="8">Sigma-70 family RNA polymerase sigma factor</fullName>
    </submittedName>
</protein>
<dbReference type="GO" id="GO:0016987">
    <property type="term" value="F:sigma factor activity"/>
    <property type="evidence" value="ECO:0007669"/>
    <property type="project" value="UniProtKB-KW"/>
</dbReference>
<dbReference type="InterPro" id="IPR036388">
    <property type="entry name" value="WH-like_DNA-bd_sf"/>
</dbReference>
<comment type="similarity">
    <text evidence="1">Belongs to the sigma-70 factor family. ECF subfamily.</text>
</comment>
<dbReference type="Pfam" id="PF04542">
    <property type="entry name" value="Sigma70_r2"/>
    <property type="match status" value="1"/>
</dbReference>
<evidence type="ECO:0000256" key="3">
    <source>
        <dbReference type="ARBA" id="ARBA00023015"/>
    </source>
</evidence>
<evidence type="ECO:0000256" key="2">
    <source>
        <dbReference type="ARBA" id="ARBA00011344"/>
    </source>
</evidence>
<organism evidence="8 9">
    <name type="scientific">Agromyces mariniharenae</name>
    <dbReference type="NCBI Taxonomy" id="2604423"/>
    <lineage>
        <taxon>Bacteria</taxon>
        <taxon>Bacillati</taxon>
        <taxon>Actinomycetota</taxon>
        <taxon>Actinomycetes</taxon>
        <taxon>Micrococcales</taxon>
        <taxon>Microbacteriaceae</taxon>
        <taxon>Agromyces</taxon>
    </lineage>
</organism>
<dbReference type="InterPro" id="IPR013249">
    <property type="entry name" value="RNA_pol_sigma70_r4_t2"/>
</dbReference>
<comment type="caution">
    <text evidence="8">The sequence shown here is derived from an EMBL/GenBank/DDBJ whole genome shotgun (WGS) entry which is preliminary data.</text>
</comment>
<dbReference type="EMBL" id="VSSB01000002">
    <property type="protein sequence ID" value="TYL50469.1"/>
    <property type="molecule type" value="Genomic_DNA"/>
</dbReference>
<sequence length="302" mass="32756">MDLAVEVPTLRPLMFSIAYRMLGSVTEAEDVVQAGLLRIHEHELAGEPIERPDAFASTVATRLAIDVLRSARHAREVYVGPWLPEPLLADDADPARRIEQDETLSVAVLMMLERLGPVERAVFVLREALGFDYDEIAQMVERDPAACRQIMHRARARVASGGVRFDVDDADAARLTDEFLEALRDGDVDGVLRVLAPDVLFTADGGGKAPAIQHPMSGDVAVARFLIGLMRRGAPLGVRLEPTVANAEHAVRIRTADGATVSLLTLHVEGGAVRSITNQLNPDKLRHMGPVGDLFALLCDGV</sequence>
<feature type="domain" description="RNA polymerase sigma factor 70 region 4 type 2" evidence="7">
    <location>
        <begin position="107"/>
        <end position="157"/>
    </location>
</feature>
<keyword evidence="4" id="KW-0731">Sigma factor</keyword>
<dbReference type="GO" id="GO:0003677">
    <property type="term" value="F:DNA binding"/>
    <property type="evidence" value="ECO:0007669"/>
    <property type="project" value="InterPro"/>
</dbReference>
<evidence type="ECO:0000256" key="1">
    <source>
        <dbReference type="ARBA" id="ARBA00010641"/>
    </source>
</evidence>
<comment type="subunit">
    <text evidence="2">Interacts transiently with the RNA polymerase catalytic core formed by RpoA, RpoB, RpoC and RpoZ (2 alpha, 1 beta, 1 beta' and 1 omega subunit) to form the RNA polymerase holoenzyme that can initiate transcription.</text>
</comment>
<dbReference type="InterPro" id="IPR032710">
    <property type="entry name" value="NTF2-like_dom_sf"/>
</dbReference>
<dbReference type="InterPro" id="IPR014284">
    <property type="entry name" value="RNA_pol_sigma-70_dom"/>
</dbReference>
<evidence type="ECO:0000256" key="5">
    <source>
        <dbReference type="ARBA" id="ARBA00023163"/>
    </source>
</evidence>
<dbReference type="InterPro" id="IPR052704">
    <property type="entry name" value="ECF_Sigma-70_Domain"/>
</dbReference>
<dbReference type="Proteomes" id="UP000325243">
    <property type="component" value="Unassembled WGS sequence"/>
</dbReference>
<name>A0A5S4UXQ0_9MICO</name>
<reference evidence="8 9" key="1">
    <citation type="submission" date="2019-08" db="EMBL/GenBank/DDBJ databases">
        <authorList>
            <person name="Hu J."/>
        </authorList>
    </citation>
    <scope>NUCLEOTIDE SEQUENCE [LARGE SCALE GENOMIC DNA]</scope>
    <source>
        <strain evidence="8 9">NEAU-184</strain>
    </source>
</reference>